<feature type="non-terminal residue" evidence="2">
    <location>
        <position position="121"/>
    </location>
</feature>
<accession>A0A0F9DDS6</accession>
<gene>
    <name evidence="2" type="ORF">LCGC14_2558480</name>
</gene>
<keyword evidence="1" id="KW-0812">Transmembrane</keyword>
<evidence type="ECO:0008006" key="3">
    <source>
        <dbReference type="Google" id="ProtNLM"/>
    </source>
</evidence>
<sequence>MVKKIFNIYVLLFLHGIILAALFFLITLQSHTQSIYQHIVSSTIQSGMSQEEGAIALLHATHDLIPTNEDDWGIFGNWPQNPTLKERFFGKTPSILIKGGACGNFVHVLGRSLQEAGYDIR</sequence>
<protein>
    <recommendedName>
        <fullName evidence="3">Transglutaminase-like domain-containing protein</fullName>
    </recommendedName>
</protein>
<feature type="transmembrane region" description="Helical" evidence="1">
    <location>
        <begin position="6"/>
        <end position="28"/>
    </location>
</feature>
<proteinExistence type="predicted"/>
<keyword evidence="1" id="KW-0472">Membrane</keyword>
<name>A0A0F9DDS6_9ZZZZ</name>
<dbReference type="AlphaFoldDB" id="A0A0F9DDS6"/>
<reference evidence="2" key="1">
    <citation type="journal article" date="2015" name="Nature">
        <title>Complex archaea that bridge the gap between prokaryotes and eukaryotes.</title>
        <authorList>
            <person name="Spang A."/>
            <person name="Saw J.H."/>
            <person name="Jorgensen S.L."/>
            <person name="Zaremba-Niedzwiedzka K."/>
            <person name="Martijn J."/>
            <person name="Lind A.E."/>
            <person name="van Eijk R."/>
            <person name="Schleper C."/>
            <person name="Guy L."/>
            <person name="Ettema T.J."/>
        </authorList>
    </citation>
    <scope>NUCLEOTIDE SEQUENCE</scope>
</reference>
<keyword evidence="1" id="KW-1133">Transmembrane helix</keyword>
<evidence type="ECO:0000256" key="1">
    <source>
        <dbReference type="SAM" id="Phobius"/>
    </source>
</evidence>
<organism evidence="2">
    <name type="scientific">marine sediment metagenome</name>
    <dbReference type="NCBI Taxonomy" id="412755"/>
    <lineage>
        <taxon>unclassified sequences</taxon>
        <taxon>metagenomes</taxon>
        <taxon>ecological metagenomes</taxon>
    </lineage>
</organism>
<dbReference type="EMBL" id="LAZR01042172">
    <property type="protein sequence ID" value="KKL10173.1"/>
    <property type="molecule type" value="Genomic_DNA"/>
</dbReference>
<evidence type="ECO:0000313" key="2">
    <source>
        <dbReference type="EMBL" id="KKL10173.1"/>
    </source>
</evidence>
<comment type="caution">
    <text evidence="2">The sequence shown here is derived from an EMBL/GenBank/DDBJ whole genome shotgun (WGS) entry which is preliminary data.</text>
</comment>